<evidence type="ECO:0000256" key="1">
    <source>
        <dbReference type="ARBA" id="ARBA00022737"/>
    </source>
</evidence>
<feature type="compositionally biased region" description="Polar residues" evidence="5">
    <location>
        <begin position="156"/>
        <end position="166"/>
    </location>
</feature>
<comment type="similarity">
    <text evidence="3">Belongs to the SOWAH family.</text>
</comment>
<feature type="repeat" description="ANK" evidence="4">
    <location>
        <begin position="255"/>
        <end position="275"/>
    </location>
</feature>
<dbReference type="SUPFAM" id="SSF48403">
    <property type="entry name" value="Ankyrin repeat"/>
    <property type="match status" value="1"/>
</dbReference>
<reference evidence="7" key="1">
    <citation type="submission" date="2025-08" db="UniProtKB">
        <authorList>
            <consortium name="Ensembl"/>
        </authorList>
    </citation>
    <scope>IDENTIFICATION</scope>
</reference>
<proteinExistence type="inferred from homology"/>
<dbReference type="InterPro" id="IPR002110">
    <property type="entry name" value="Ankyrin_rpt"/>
</dbReference>
<evidence type="ECO:0000256" key="2">
    <source>
        <dbReference type="ARBA" id="ARBA00023043"/>
    </source>
</evidence>
<sequence>MDDIKTRIGCFVAGRGGSVKVAELKSHFSCDVHGSAAGHRAFTKEGFKAALKELVSVKHVSGEAYFVLREKFSHLLQKPTEDEHCEIRHSDEEDAACRKVDESTLQQVVEISTAAGNGGNVCAELDQLPESEHDEDILEMECLESDAIDAREGETASLQSSESSKTQTEKDVAEDLGCEMTSTVALDPLEREWLLSSATAHLFDLKRLLSQEPLLAGKKDFISVSTALHWAAKHGKADMVALLTDAGADVNTCSVGYTPLHIAALHGHKDMVQLLQTTFHARQDIRDHSGKFPRQYLKPVTDSMLPSGETPCSQQDVSKVERRAERRSRKLSAIPGLKAGRSSVHAGGGNRASWAGGSPTPNQKGSRAPQRRWGSLENLVEEEGETPTPLQHDKLHRMPSK</sequence>
<evidence type="ECO:0000313" key="7">
    <source>
        <dbReference type="Ensembl" id="ENSEBUP00000015369.1"/>
    </source>
</evidence>
<evidence type="ECO:0000313" key="8">
    <source>
        <dbReference type="Proteomes" id="UP000694388"/>
    </source>
</evidence>
<feature type="domain" description="SOWAHA-C winged helix-turn-helix" evidence="6">
    <location>
        <begin position="10"/>
        <end position="82"/>
    </location>
</feature>
<feature type="region of interest" description="Disordered" evidence="5">
    <location>
        <begin position="151"/>
        <end position="172"/>
    </location>
</feature>
<dbReference type="GeneTree" id="ENSGT00950000183003"/>
<evidence type="ECO:0000256" key="5">
    <source>
        <dbReference type="SAM" id="MobiDB-lite"/>
    </source>
</evidence>
<dbReference type="SMART" id="SM00248">
    <property type="entry name" value="ANK"/>
    <property type="match status" value="2"/>
</dbReference>
<dbReference type="Ensembl" id="ENSEBUT00000015945.1">
    <property type="protein sequence ID" value="ENSEBUP00000015369.1"/>
    <property type="gene ID" value="ENSEBUG00000009693.1"/>
</dbReference>
<evidence type="ECO:0000259" key="6">
    <source>
        <dbReference type="Pfam" id="PF25877"/>
    </source>
</evidence>
<dbReference type="Pfam" id="PF25877">
    <property type="entry name" value="WHD_SOWAH"/>
    <property type="match status" value="1"/>
</dbReference>
<dbReference type="PANTHER" id="PTHR14491:SF9">
    <property type="entry name" value="ANKYRIN REPEAT DOMAIN-CONTAINING PROTEIN SOWAHB-LIKE"/>
    <property type="match status" value="1"/>
</dbReference>
<dbReference type="PANTHER" id="PTHR14491">
    <property type="entry name" value="SOSONDOWAH, ISOFORM G"/>
    <property type="match status" value="1"/>
</dbReference>
<accession>A0A8C4QIW0</accession>
<dbReference type="InterPro" id="IPR036770">
    <property type="entry name" value="Ankyrin_rpt-contain_sf"/>
</dbReference>
<keyword evidence="2 4" id="KW-0040">ANK repeat</keyword>
<dbReference type="PROSITE" id="PS50088">
    <property type="entry name" value="ANK_REPEAT"/>
    <property type="match status" value="2"/>
</dbReference>
<keyword evidence="1" id="KW-0677">Repeat</keyword>
<keyword evidence="8" id="KW-1185">Reference proteome</keyword>
<reference evidence="7" key="2">
    <citation type="submission" date="2025-09" db="UniProtKB">
        <authorList>
            <consortium name="Ensembl"/>
        </authorList>
    </citation>
    <scope>IDENTIFICATION</scope>
</reference>
<feature type="region of interest" description="Disordered" evidence="5">
    <location>
        <begin position="299"/>
        <end position="401"/>
    </location>
</feature>
<dbReference type="PROSITE" id="PS50297">
    <property type="entry name" value="ANK_REP_REGION"/>
    <property type="match status" value="2"/>
</dbReference>
<dbReference type="AlphaFoldDB" id="A0A8C4QIW0"/>
<dbReference type="Pfam" id="PF12796">
    <property type="entry name" value="Ank_2"/>
    <property type="match status" value="1"/>
</dbReference>
<protein>
    <recommendedName>
        <fullName evidence="6">SOWAHA-C winged helix-turn-helix domain-containing protein</fullName>
    </recommendedName>
</protein>
<dbReference type="Gene3D" id="1.25.40.20">
    <property type="entry name" value="Ankyrin repeat-containing domain"/>
    <property type="match status" value="1"/>
</dbReference>
<dbReference type="InterPro" id="IPR058889">
    <property type="entry name" value="WHD_SOWAHA-C"/>
</dbReference>
<evidence type="ECO:0000256" key="4">
    <source>
        <dbReference type="PROSITE-ProRule" id="PRU00023"/>
    </source>
</evidence>
<dbReference type="Proteomes" id="UP000694388">
    <property type="component" value="Unplaced"/>
</dbReference>
<name>A0A8C4QIW0_EPTBU</name>
<evidence type="ECO:0000256" key="3">
    <source>
        <dbReference type="ARBA" id="ARBA00038122"/>
    </source>
</evidence>
<feature type="repeat" description="ANK" evidence="4">
    <location>
        <begin position="223"/>
        <end position="255"/>
    </location>
</feature>
<organism evidence="7 8">
    <name type="scientific">Eptatretus burgeri</name>
    <name type="common">Inshore hagfish</name>
    <dbReference type="NCBI Taxonomy" id="7764"/>
    <lineage>
        <taxon>Eukaryota</taxon>
        <taxon>Metazoa</taxon>
        <taxon>Chordata</taxon>
        <taxon>Craniata</taxon>
        <taxon>Vertebrata</taxon>
        <taxon>Cyclostomata</taxon>
        <taxon>Myxini</taxon>
        <taxon>Myxiniformes</taxon>
        <taxon>Myxinidae</taxon>
        <taxon>Eptatretinae</taxon>
        <taxon>Eptatretus</taxon>
    </lineage>
</organism>